<feature type="disulfide bond" evidence="6">
    <location>
        <begin position="385"/>
        <end position="403"/>
    </location>
</feature>
<feature type="domain" description="Transferrin-like" evidence="7">
    <location>
        <begin position="36"/>
        <end position="371"/>
    </location>
</feature>
<evidence type="ECO:0000313" key="9">
    <source>
        <dbReference type="RefSeq" id="XP_018328245.1"/>
    </source>
</evidence>
<keyword evidence="8" id="KW-1185">Reference proteome</keyword>
<feature type="binding site" evidence="5">
    <location>
        <position position="455"/>
    </location>
    <ligand>
        <name>Fe(3+)</name>
        <dbReference type="ChEBI" id="CHEBI:29034"/>
        <label>1</label>
    </ligand>
</feature>
<dbReference type="Pfam" id="PF00405">
    <property type="entry name" value="Transferrin"/>
    <property type="match status" value="2"/>
</dbReference>
<sequence length="741" mass="83824">MSKLAIAKNIGVLFFFFFYEGSVITSAVPLTAVEKFKVCVVDGRGSFKKASKYCPLLDQNANSKVECVIGLDRLDCLRKISKGHADWSIFTPEDLVTAQNSGVEMLITNEMRFTDDNFEYEVVAVINNDAGISSKHDLKDKKLCHPGYGYETDWTTILANYLESNVVPQKCIPSLTVMENKIKTSSDFFYAACKAGPWVNDPITDRQLKKKYNNLCALCGDRTECSINDKYWGRRGPLFCLTDGFGDVAWARLDDVRVHFNFTNNEIDKYSYLCLDGTVLPLNTSLPCTWVVKPWPVVATRRTMAQEIQQLVSSLTHETASSWHSTLLDLIESYHIKIVDVSPIEAVESYLDRAPGYLSANSFSGCHPPRLIRVCTTSNIENAKCGWLREAAAVYGIEPGIDCLKADNKTHCMSAVQNDRVDVVIISPDEAHQAKKIYDLKPLFYETVSSKKDKYLTVAITRISNRFVQFSDLKRTKSCFPTYDGIAFNTVAYKLRNYTSWSECKTDLELLSDFFQNSCIPSPTLDQSKRNGGCKKEFLDGGDFGALRCLISGYGDVAFVSKNSFENFFSDVKESKNNKVQKSDFQVLCDESEYGKSQMSYYYEQHEDWCHMSWATVGQAMVRNNSSDIWIKDTLDAFLQMDNLFGKNYRSFTNTMTMFGLFDGISDVLFHDTTSSLQQGPVSKNTDTMPRSYSDLLIKKYINSNNLRCQYSSSNALNIGYCHMLLLIFVLGFKVTSFFYV</sequence>
<name>A0A1W4X7C9_AGRPL</name>
<dbReference type="GO" id="GO:0005615">
    <property type="term" value="C:extracellular space"/>
    <property type="evidence" value="ECO:0007669"/>
    <property type="project" value="InterPro"/>
</dbReference>
<evidence type="ECO:0000256" key="5">
    <source>
        <dbReference type="PIRSR" id="PIRSR002549-3"/>
    </source>
</evidence>
<comment type="function">
    <text evidence="3">Transferrins are iron binding transport proteins which bind Fe(3+) ion in association with the binding of an anion, usually bicarbonate.</text>
</comment>
<keyword evidence="2 6" id="KW-1015">Disulfide bond</keyword>
<dbReference type="AlphaFoldDB" id="A0A1W4X7C9"/>
<feature type="disulfide bond" evidence="6">
    <location>
        <begin position="193"/>
        <end position="219"/>
    </location>
</feature>
<keyword evidence="3" id="KW-0410">Iron transport</keyword>
<comment type="similarity">
    <text evidence="3">Belongs to the transferrin family.</text>
</comment>
<feature type="domain" description="Transferrin-like" evidence="7">
    <location>
        <begin position="372"/>
        <end position="698"/>
    </location>
</feature>
<feature type="disulfide bond" evidence="6">
    <location>
        <begin position="39"/>
        <end position="76"/>
    </location>
</feature>
<feature type="binding site" evidence="4">
    <location>
        <position position="487"/>
    </location>
    <ligand>
        <name>hydrogencarbonate</name>
        <dbReference type="ChEBI" id="CHEBI:17544"/>
        <label>2</label>
    </ligand>
</feature>
<dbReference type="PANTHER" id="PTHR11485:SF34">
    <property type="entry name" value="SIGNAL RECOGNITION PARTICLE RECEPTOR SUBUNIT BETA"/>
    <property type="match status" value="1"/>
</dbReference>
<gene>
    <name evidence="9" type="primary">LOC108739052</name>
</gene>
<feature type="disulfide bond" evidence="6">
    <location>
        <begin position="274"/>
        <end position="288"/>
    </location>
</feature>
<dbReference type="GO" id="GO:0006826">
    <property type="term" value="P:iron ion transport"/>
    <property type="evidence" value="ECO:0007669"/>
    <property type="project" value="UniProtKB-KW"/>
</dbReference>
<keyword evidence="3 5" id="KW-0408">Iron</keyword>
<keyword evidence="3" id="KW-0813">Transport</keyword>
<dbReference type="STRING" id="224129.A0A1W4X7C9"/>
<dbReference type="InterPro" id="IPR016357">
    <property type="entry name" value="Transferrin"/>
</dbReference>
<dbReference type="CDD" id="cd13529">
    <property type="entry name" value="PBP2_transferrin"/>
    <property type="match status" value="2"/>
</dbReference>
<dbReference type="PIRSF" id="PIRSF002549">
    <property type="entry name" value="Transferrin"/>
    <property type="match status" value="1"/>
</dbReference>
<feature type="disulfide bond" evidence="6">
    <location>
        <begin position="589"/>
        <end position="610"/>
    </location>
</feature>
<dbReference type="FunCoup" id="A0A1W4X7C9">
    <property type="interactions" value="3"/>
</dbReference>
<dbReference type="GeneID" id="108739052"/>
<keyword evidence="3 5" id="KW-0479">Metal-binding</keyword>
<feature type="disulfide bond" evidence="6">
    <location>
        <begin position="216"/>
        <end position="225"/>
    </location>
</feature>
<dbReference type="InParanoid" id="A0A1W4X7C9"/>
<dbReference type="RefSeq" id="XP_018328245.1">
    <property type="nucleotide sequence ID" value="XM_018472743.2"/>
</dbReference>
<dbReference type="OrthoDB" id="8170333at2759"/>
<evidence type="ECO:0000256" key="4">
    <source>
        <dbReference type="PIRSR" id="PIRSR002549-2"/>
    </source>
</evidence>
<evidence type="ECO:0000256" key="2">
    <source>
        <dbReference type="ARBA" id="ARBA00023157"/>
    </source>
</evidence>
<dbReference type="Proteomes" id="UP000192223">
    <property type="component" value="Unplaced"/>
</dbReference>
<evidence type="ECO:0000256" key="1">
    <source>
        <dbReference type="ARBA" id="ARBA00022737"/>
    </source>
</evidence>
<dbReference type="GO" id="GO:0005785">
    <property type="term" value="C:signal recognition particle receptor complex"/>
    <property type="evidence" value="ECO:0007669"/>
    <property type="project" value="TreeGrafter"/>
</dbReference>
<feature type="binding site" evidence="5">
    <location>
        <position position="120"/>
    </location>
    <ligand>
        <name>Fe(3+)</name>
        <dbReference type="ChEBI" id="CHEBI:29034"/>
        <label>1</label>
    </ligand>
</feature>
<evidence type="ECO:0000259" key="7">
    <source>
        <dbReference type="PROSITE" id="PS51408"/>
    </source>
</evidence>
<dbReference type="PRINTS" id="PR00422">
    <property type="entry name" value="TRANSFERRIN"/>
</dbReference>
<evidence type="ECO:0000313" key="8">
    <source>
        <dbReference type="Proteomes" id="UP000192223"/>
    </source>
</evidence>
<dbReference type="SMART" id="SM00094">
    <property type="entry name" value="TR_FER"/>
    <property type="match status" value="2"/>
</dbReference>
<evidence type="ECO:0000256" key="6">
    <source>
        <dbReference type="PIRSR" id="PIRSR002549-4"/>
    </source>
</evidence>
<feature type="disulfide bond" evidence="6">
    <location>
        <begin position="479"/>
        <end position="549"/>
    </location>
</feature>
<dbReference type="InterPro" id="IPR001156">
    <property type="entry name" value="Transferrin-like_dom"/>
</dbReference>
<dbReference type="GO" id="GO:0045047">
    <property type="term" value="P:protein targeting to ER"/>
    <property type="evidence" value="ECO:0007669"/>
    <property type="project" value="TreeGrafter"/>
</dbReference>
<organism evidence="8 9">
    <name type="scientific">Agrilus planipennis</name>
    <name type="common">Emerald ash borer</name>
    <name type="synonym">Agrilus marcopoli</name>
    <dbReference type="NCBI Taxonomy" id="224129"/>
    <lineage>
        <taxon>Eukaryota</taxon>
        <taxon>Metazoa</taxon>
        <taxon>Ecdysozoa</taxon>
        <taxon>Arthropoda</taxon>
        <taxon>Hexapoda</taxon>
        <taxon>Insecta</taxon>
        <taxon>Pterygota</taxon>
        <taxon>Neoptera</taxon>
        <taxon>Endopterygota</taxon>
        <taxon>Coleoptera</taxon>
        <taxon>Polyphaga</taxon>
        <taxon>Elateriformia</taxon>
        <taxon>Buprestoidea</taxon>
        <taxon>Buprestidae</taxon>
        <taxon>Agrilinae</taxon>
        <taxon>Agrilus</taxon>
    </lineage>
</organism>
<proteinExistence type="inferred from homology"/>
<keyword evidence="3" id="KW-0406">Ion transport</keyword>
<evidence type="ECO:0000256" key="3">
    <source>
        <dbReference type="PIRNR" id="PIRNR002549"/>
    </source>
</evidence>
<keyword evidence="1" id="KW-0677">Repeat</keyword>
<dbReference type="Gene3D" id="3.40.190.10">
    <property type="entry name" value="Periplasmic binding protein-like II"/>
    <property type="match status" value="3"/>
</dbReference>
<dbReference type="SUPFAM" id="SSF53850">
    <property type="entry name" value="Periplasmic binding protein-like II"/>
    <property type="match status" value="2"/>
</dbReference>
<protein>
    <recommendedName>
        <fullName evidence="3">Transferrin</fullName>
    </recommendedName>
</protein>
<dbReference type="PANTHER" id="PTHR11485">
    <property type="entry name" value="TRANSFERRIN"/>
    <property type="match status" value="1"/>
</dbReference>
<dbReference type="KEGG" id="apln:108739052"/>
<dbReference type="GO" id="GO:0046872">
    <property type="term" value="F:metal ion binding"/>
    <property type="evidence" value="ECO:0007669"/>
    <property type="project" value="UniProtKB-KW"/>
</dbReference>
<accession>A0A1W4X7C9</accession>
<feature type="disulfide bond" evidence="6">
    <location>
        <begin position="375"/>
        <end position="412"/>
    </location>
</feature>
<dbReference type="PROSITE" id="PS51408">
    <property type="entry name" value="TRANSFERRIN_LIKE_4"/>
    <property type="match status" value="2"/>
</dbReference>
<reference evidence="9" key="1">
    <citation type="submission" date="2025-08" db="UniProtKB">
        <authorList>
            <consortium name="RefSeq"/>
        </authorList>
    </citation>
    <scope>IDENTIFICATION</scope>
    <source>
        <tissue evidence="9">Entire body</tissue>
    </source>
</reference>
<feature type="disulfide bond" evidence="6">
    <location>
        <begin position="144"/>
        <end position="240"/>
    </location>
</feature>